<dbReference type="Pfam" id="PF05175">
    <property type="entry name" value="MTS"/>
    <property type="match status" value="2"/>
</dbReference>
<keyword evidence="1" id="KW-0489">Methyltransferase</keyword>
<evidence type="ECO:0000313" key="6">
    <source>
        <dbReference type="Proteomes" id="UP001500984"/>
    </source>
</evidence>
<reference evidence="5 6" key="1">
    <citation type="journal article" date="2019" name="Int. J. Syst. Evol. Microbiol.">
        <title>The Global Catalogue of Microorganisms (GCM) 10K type strain sequencing project: providing services to taxonomists for standard genome sequencing and annotation.</title>
        <authorList>
            <consortium name="The Broad Institute Genomics Platform"/>
            <consortium name="The Broad Institute Genome Sequencing Center for Infectious Disease"/>
            <person name="Wu L."/>
            <person name="Ma J."/>
        </authorList>
    </citation>
    <scope>NUCLEOTIDE SEQUENCE [LARGE SCALE GENOMIC DNA]</scope>
    <source>
        <strain evidence="5 6">JCM 15900</strain>
    </source>
</reference>
<feature type="region of interest" description="Disordered" evidence="3">
    <location>
        <begin position="392"/>
        <end position="411"/>
    </location>
</feature>
<sequence length="510" mass="53100">MFRQCPLREPPADRRLVGMSASLLPRDRTAARESLERSAGRLREVFPEWPAGHPTARLLQEYLAGRAAGELDLSGRFPQPETAAPLLREAAVTLVLDDSDGALTLVSAGISSSPHVVRCDSAAEAAAVAAAVARCEGSGGSVAALSAVEVVRGSGQGEDRNPFSEVCRCVRGVLSEEGPAAGGFRKGHAEDAPEFAAQSGLRLRVIVSAPKQVRALGDLLHLVGAIMAGQEGRPHSDVELVLAGREKHMTKAFNGELEAWFSRVDVSPGLAKSRLLIATGWRGASGAVGSSPGLPTPVVRDGISAFGACYGGSRVDAGARLLLEALRAHAAEGPAGSADDAGGSPLRVLDLGCGNGWLLREVRVLFPGARLAGVDDSWAAAASARMTLDVNGSGRGGEGTHEGSAFASGDGGPVLRHADGTAALPWGEGFEAGAFDLVTLNPPFHEGTTVTTDTAHALIDSAHALLRPGGLLVLVQNSHLRYRSHLASSFAHVEQWARDRRFTVLAAWKQ</sequence>
<evidence type="ECO:0000313" key="5">
    <source>
        <dbReference type="EMBL" id="GAA2100867.1"/>
    </source>
</evidence>
<keyword evidence="6" id="KW-1185">Reference proteome</keyword>
<evidence type="ECO:0000256" key="1">
    <source>
        <dbReference type="ARBA" id="ARBA00022603"/>
    </source>
</evidence>
<comment type="caution">
    <text evidence="5">The sequence shown here is derived from an EMBL/GenBank/DDBJ whole genome shotgun (WGS) entry which is preliminary data.</text>
</comment>
<dbReference type="Proteomes" id="UP001500984">
    <property type="component" value="Unassembled WGS sequence"/>
</dbReference>
<evidence type="ECO:0000256" key="3">
    <source>
        <dbReference type="SAM" id="MobiDB-lite"/>
    </source>
</evidence>
<dbReference type="EMBL" id="BAAAPZ010000008">
    <property type="protein sequence ID" value="GAA2100867.1"/>
    <property type="molecule type" value="Genomic_DNA"/>
</dbReference>
<name>A0ABN2WXB0_9MICO</name>
<gene>
    <name evidence="5" type="ORF">GCM10009823_23490</name>
</gene>
<accession>A0ABN2WXB0</accession>
<dbReference type="Gene3D" id="3.40.50.150">
    <property type="entry name" value="Vaccinia Virus protein VP39"/>
    <property type="match status" value="2"/>
</dbReference>
<dbReference type="PANTHER" id="PTHR47816">
    <property type="entry name" value="RIBOSOMAL RNA SMALL SUBUNIT METHYLTRANSFERASE C"/>
    <property type="match status" value="1"/>
</dbReference>
<dbReference type="InterPro" id="IPR046977">
    <property type="entry name" value="RsmC/RlmG"/>
</dbReference>
<dbReference type="InterPro" id="IPR029063">
    <property type="entry name" value="SAM-dependent_MTases_sf"/>
</dbReference>
<dbReference type="CDD" id="cd02440">
    <property type="entry name" value="AdoMet_MTases"/>
    <property type="match status" value="1"/>
</dbReference>
<organism evidence="5 6">
    <name type="scientific">Brevibacterium salitolerans</name>
    <dbReference type="NCBI Taxonomy" id="1403566"/>
    <lineage>
        <taxon>Bacteria</taxon>
        <taxon>Bacillati</taxon>
        <taxon>Actinomycetota</taxon>
        <taxon>Actinomycetes</taxon>
        <taxon>Micrococcales</taxon>
        <taxon>Brevibacteriaceae</taxon>
        <taxon>Brevibacterium</taxon>
    </lineage>
</organism>
<keyword evidence="2" id="KW-0808">Transferase</keyword>
<feature type="domain" description="Methyltransferase small" evidence="4">
    <location>
        <begin position="430"/>
        <end position="505"/>
    </location>
</feature>
<protein>
    <recommendedName>
        <fullName evidence="4">Methyltransferase small domain-containing protein</fullName>
    </recommendedName>
</protein>
<dbReference type="SUPFAM" id="SSF53335">
    <property type="entry name" value="S-adenosyl-L-methionine-dependent methyltransferases"/>
    <property type="match status" value="1"/>
</dbReference>
<proteinExistence type="predicted"/>
<feature type="domain" description="Methyltransferase small" evidence="4">
    <location>
        <begin position="309"/>
        <end position="392"/>
    </location>
</feature>
<dbReference type="InterPro" id="IPR007848">
    <property type="entry name" value="Small_mtfrase_dom"/>
</dbReference>
<evidence type="ECO:0000256" key="2">
    <source>
        <dbReference type="ARBA" id="ARBA00022679"/>
    </source>
</evidence>
<evidence type="ECO:0000259" key="4">
    <source>
        <dbReference type="Pfam" id="PF05175"/>
    </source>
</evidence>
<dbReference type="PANTHER" id="PTHR47816:SF4">
    <property type="entry name" value="RIBOSOMAL RNA SMALL SUBUNIT METHYLTRANSFERASE C"/>
    <property type="match status" value="1"/>
</dbReference>